<evidence type="ECO:0000256" key="4">
    <source>
        <dbReference type="PROSITE-ProRule" id="PRU00175"/>
    </source>
</evidence>
<dbReference type="InterPro" id="IPR027370">
    <property type="entry name" value="Znf-RING_euk"/>
</dbReference>
<evidence type="ECO:0000256" key="2">
    <source>
        <dbReference type="ARBA" id="ARBA00022771"/>
    </source>
</evidence>
<keyword evidence="1" id="KW-0479">Metal-binding</keyword>
<dbReference type="EMBL" id="MU004388">
    <property type="protein sequence ID" value="KAF2653039.1"/>
    <property type="molecule type" value="Genomic_DNA"/>
</dbReference>
<sequence>MSYACTSTSTTEREYMGQRQSTTMPESSEQPETFGAEMTPGHEVTENRRDPNIIKSWLDKLINDYSFKNGIMNHPHPAEECEFYRATSKVKDFSLALHASLARGEPHALTAAYHDVLKHLYQQEAPFHDGWGFHDWIGTAMMLHPQRRTALRNSWIYITQSDDDLKTKLEQIIPRHEAHLRELLDVKNLLQDPDELWMFDSGNLKHVRVHDAKKPKLGDVCDICQEEYSSPWTWKLNLPHVPMLCPCGHIFCKSCLEVWRTESPGDGYTCPMCRKCLVCGKADCREHQVTDREELPPMPLPQILGKIKGKTTRNNPLFGLRPETYWNLREVTRDLRVGLALLKDEMRREEISEAELGEFKNHYHMHWQDMEKAVDCYDNLPLDVETAMVRPWSRRII</sequence>
<dbReference type="OrthoDB" id="3796845at2759"/>
<feature type="domain" description="RING-type" evidence="6">
    <location>
        <begin position="221"/>
        <end position="274"/>
    </location>
</feature>
<dbReference type="AlphaFoldDB" id="A0A6A6SZ40"/>
<evidence type="ECO:0000256" key="5">
    <source>
        <dbReference type="SAM" id="MobiDB-lite"/>
    </source>
</evidence>
<dbReference type="InterPro" id="IPR017907">
    <property type="entry name" value="Znf_RING_CS"/>
</dbReference>
<feature type="region of interest" description="Disordered" evidence="5">
    <location>
        <begin position="1"/>
        <end position="50"/>
    </location>
</feature>
<evidence type="ECO:0000256" key="1">
    <source>
        <dbReference type="ARBA" id="ARBA00022723"/>
    </source>
</evidence>
<feature type="compositionally biased region" description="Polar residues" evidence="5">
    <location>
        <begin position="18"/>
        <end position="31"/>
    </location>
</feature>
<dbReference type="Proteomes" id="UP000799324">
    <property type="component" value="Unassembled WGS sequence"/>
</dbReference>
<dbReference type="SUPFAM" id="SSF57850">
    <property type="entry name" value="RING/U-box"/>
    <property type="match status" value="1"/>
</dbReference>
<evidence type="ECO:0000259" key="6">
    <source>
        <dbReference type="PROSITE" id="PS50089"/>
    </source>
</evidence>
<dbReference type="Pfam" id="PF13445">
    <property type="entry name" value="zf-RING_UBOX"/>
    <property type="match status" value="1"/>
</dbReference>
<dbReference type="PROSITE" id="PS00518">
    <property type="entry name" value="ZF_RING_1"/>
    <property type="match status" value="1"/>
</dbReference>
<dbReference type="Gene3D" id="3.30.40.10">
    <property type="entry name" value="Zinc/RING finger domain, C3HC4 (zinc finger)"/>
    <property type="match status" value="1"/>
</dbReference>
<dbReference type="InterPro" id="IPR001841">
    <property type="entry name" value="Znf_RING"/>
</dbReference>
<feature type="compositionally biased region" description="Polar residues" evidence="5">
    <location>
        <begin position="1"/>
        <end position="10"/>
    </location>
</feature>
<keyword evidence="3" id="KW-0862">Zinc</keyword>
<proteinExistence type="predicted"/>
<keyword evidence="2 4" id="KW-0863">Zinc-finger</keyword>
<evidence type="ECO:0000313" key="8">
    <source>
        <dbReference type="Proteomes" id="UP000799324"/>
    </source>
</evidence>
<dbReference type="SMART" id="SM00184">
    <property type="entry name" value="RING"/>
    <property type="match status" value="1"/>
</dbReference>
<reference evidence="7" key="1">
    <citation type="journal article" date="2020" name="Stud. Mycol.">
        <title>101 Dothideomycetes genomes: a test case for predicting lifestyles and emergence of pathogens.</title>
        <authorList>
            <person name="Haridas S."/>
            <person name="Albert R."/>
            <person name="Binder M."/>
            <person name="Bloem J."/>
            <person name="Labutti K."/>
            <person name="Salamov A."/>
            <person name="Andreopoulos B."/>
            <person name="Baker S."/>
            <person name="Barry K."/>
            <person name="Bills G."/>
            <person name="Bluhm B."/>
            <person name="Cannon C."/>
            <person name="Castanera R."/>
            <person name="Culley D."/>
            <person name="Daum C."/>
            <person name="Ezra D."/>
            <person name="Gonzalez J."/>
            <person name="Henrissat B."/>
            <person name="Kuo A."/>
            <person name="Liang C."/>
            <person name="Lipzen A."/>
            <person name="Lutzoni F."/>
            <person name="Magnuson J."/>
            <person name="Mondo S."/>
            <person name="Nolan M."/>
            <person name="Ohm R."/>
            <person name="Pangilinan J."/>
            <person name="Park H.-J."/>
            <person name="Ramirez L."/>
            <person name="Alfaro M."/>
            <person name="Sun H."/>
            <person name="Tritt A."/>
            <person name="Yoshinaga Y."/>
            <person name="Zwiers L.-H."/>
            <person name="Turgeon B."/>
            <person name="Goodwin S."/>
            <person name="Spatafora J."/>
            <person name="Crous P."/>
            <person name="Grigoriev I."/>
        </authorList>
    </citation>
    <scope>NUCLEOTIDE SEQUENCE</scope>
    <source>
        <strain evidence="7">CBS 122681</strain>
    </source>
</reference>
<protein>
    <recommendedName>
        <fullName evidence="6">RING-type domain-containing protein</fullName>
    </recommendedName>
</protein>
<evidence type="ECO:0000256" key="3">
    <source>
        <dbReference type="ARBA" id="ARBA00022833"/>
    </source>
</evidence>
<organism evidence="7 8">
    <name type="scientific">Lophiostoma macrostomum CBS 122681</name>
    <dbReference type="NCBI Taxonomy" id="1314788"/>
    <lineage>
        <taxon>Eukaryota</taxon>
        <taxon>Fungi</taxon>
        <taxon>Dikarya</taxon>
        <taxon>Ascomycota</taxon>
        <taxon>Pezizomycotina</taxon>
        <taxon>Dothideomycetes</taxon>
        <taxon>Pleosporomycetidae</taxon>
        <taxon>Pleosporales</taxon>
        <taxon>Lophiostomataceae</taxon>
        <taxon>Lophiostoma</taxon>
    </lineage>
</organism>
<keyword evidence="8" id="KW-1185">Reference proteome</keyword>
<dbReference type="InterPro" id="IPR013083">
    <property type="entry name" value="Znf_RING/FYVE/PHD"/>
</dbReference>
<dbReference type="PROSITE" id="PS50089">
    <property type="entry name" value="ZF_RING_2"/>
    <property type="match status" value="1"/>
</dbReference>
<gene>
    <name evidence="7" type="ORF">K491DRAFT_725381</name>
</gene>
<accession>A0A6A6SZ40</accession>
<evidence type="ECO:0000313" key="7">
    <source>
        <dbReference type="EMBL" id="KAF2653039.1"/>
    </source>
</evidence>
<name>A0A6A6SZ40_9PLEO</name>
<dbReference type="GO" id="GO:0008270">
    <property type="term" value="F:zinc ion binding"/>
    <property type="evidence" value="ECO:0007669"/>
    <property type="project" value="UniProtKB-KW"/>
</dbReference>